<evidence type="ECO:0000313" key="4">
    <source>
        <dbReference type="Proteomes" id="UP000032180"/>
    </source>
</evidence>
<dbReference type="InterPro" id="IPR019496">
    <property type="entry name" value="NUFIP1_cons_dom"/>
</dbReference>
<dbReference type="GO" id="GO:0003723">
    <property type="term" value="F:RNA binding"/>
    <property type="evidence" value="ECO:0007669"/>
    <property type="project" value="InterPro"/>
</dbReference>
<feature type="compositionally biased region" description="Basic and acidic residues" evidence="1">
    <location>
        <begin position="336"/>
        <end position="348"/>
    </location>
</feature>
<dbReference type="Pfam" id="PF10453">
    <property type="entry name" value="NUFIP1"/>
    <property type="match status" value="1"/>
</dbReference>
<feature type="region of interest" description="Disordered" evidence="1">
    <location>
        <begin position="161"/>
        <end position="348"/>
    </location>
</feature>
<feature type="compositionally biased region" description="Basic and acidic residues" evidence="1">
    <location>
        <begin position="200"/>
        <end position="210"/>
    </location>
</feature>
<dbReference type="STRING" id="77586.A0A0D9V721"/>
<protein>
    <recommendedName>
        <fullName evidence="2">FMR1-interacting protein 1 conserved domain-containing protein</fullName>
    </recommendedName>
</protein>
<feature type="region of interest" description="Disordered" evidence="1">
    <location>
        <begin position="365"/>
        <end position="422"/>
    </location>
</feature>
<feature type="region of interest" description="Disordered" evidence="1">
    <location>
        <begin position="1"/>
        <end position="34"/>
    </location>
</feature>
<dbReference type="InterPro" id="IPR039136">
    <property type="entry name" value="NUFIP1-like"/>
</dbReference>
<dbReference type="eggNOG" id="ENOG502RTTB">
    <property type="taxonomic scope" value="Eukaryota"/>
</dbReference>
<reference evidence="3 4" key="1">
    <citation type="submission" date="2012-08" db="EMBL/GenBank/DDBJ databases">
        <title>Oryza genome evolution.</title>
        <authorList>
            <person name="Wing R.A."/>
        </authorList>
    </citation>
    <scope>NUCLEOTIDE SEQUENCE</scope>
</reference>
<feature type="compositionally biased region" description="Basic and acidic residues" evidence="1">
    <location>
        <begin position="218"/>
        <end position="241"/>
    </location>
</feature>
<dbReference type="Proteomes" id="UP000032180">
    <property type="component" value="Chromosome 1"/>
</dbReference>
<reference evidence="3" key="3">
    <citation type="submission" date="2015-04" db="UniProtKB">
        <authorList>
            <consortium name="EnsemblPlants"/>
        </authorList>
    </citation>
    <scope>IDENTIFICATION</scope>
</reference>
<name>A0A0D9V721_9ORYZ</name>
<feature type="compositionally biased region" description="Polar residues" evidence="1">
    <location>
        <begin position="272"/>
        <end position="293"/>
    </location>
</feature>
<dbReference type="AlphaFoldDB" id="A0A0D9V721"/>
<feature type="compositionally biased region" description="Basic and acidic residues" evidence="1">
    <location>
        <begin position="305"/>
        <end position="317"/>
    </location>
</feature>
<dbReference type="GO" id="GO:0005634">
    <property type="term" value="C:nucleus"/>
    <property type="evidence" value="ECO:0007669"/>
    <property type="project" value="TreeGrafter"/>
</dbReference>
<dbReference type="EnsemblPlants" id="LPERR01G30070.1">
    <property type="protein sequence ID" value="LPERR01G30070.1"/>
    <property type="gene ID" value="LPERR01G30070"/>
</dbReference>
<organism evidence="3 4">
    <name type="scientific">Leersia perrieri</name>
    <dbReference type="NCBI Taxonomy" id="77586"/>
    <lineage>
        <taxon>Eukaryota</taxon>
        <taxon>Viridiplantae</taxon>
        <taxon>Streptophyta</taxon>
        <taxon>Embryophyta</taxon>
        <taxon>Tracheophyta</taxon>
        <taxon>Spermatophyta</taxon>
        <taxon>Magnoliopsida</taxon>
        <taxon>Liliopsida</taxon>
        <taxon>Poales</taxon>
        <taxon>Poaceae</taxon>
        <taxon>BOP clade</taxon>
        <taxon>Oryzoideae</taxon>
        <taxon>Oryzeae</taxon>
        <taxon>Oryzinae</taxon>
        <taxon>Leersia</taxon>
    </lineage>
</organism>
<dbReference type="PANTHER" id="PTHR13309">
    <property type="entry name" value="NUCLEAR FRAGILE X MENTAL RETARDATION PROTEIN INTERACTING PROTEIN 1"/>
    <property type="match status" value="1"/>
</dbReference>
<feature type="compositionally biased region" description="Basic and acidic residues" evidence="1">
    <location>
        <begin position="390"/>
        <end position="414"/>
    </location>
</feature>
<feature type="compositionally biased region" description="Low complexity" evidence="1">
    <location>
        <begin position="253"/>
        <end position="265"/>
    </location>
</feature>
<reference evidence="4" key="2">
    <citation type="submission" date="2013-12" db="EMBL/GenBank/DDBJ databases">
        <authorList>
            <person name="Yu Y."/>
            <person name="Lee S."/>
            <person name="de Baynast K."/>
            <person name="Wissotski M."/>
            <person name="Liu L."/>
            <person name="Talag J."/>
            <person name="Goicoechea J."/>
            <person name="Angelova A."/>
            <person name="Jetty R."/>
            <person name="Kudrna D."/>
            <person name="Golser W."/>
            <person name="Rivera L."/>
            <person name="Zhang J."/>
            <person name="Wing R."/>
        </authorList>
    </citation>
    <scope>NUCLEOTIDE SEQUENCE</scope>
</reference>
<evidence type="ECO:0000313" key="3">
    <source>
        <dbReference type="EnsemblPlants" id="LPERR01G30070.1"/>
    </source>
</evidence>
<proteinExistence type="predicted"/>
<keyword evidence="4" id="KW-1185">Reference proteome</keyword>
<feature type="domain" description="FMR1-interacting protein 1 conserved" evidence="2">
    <location>
        <begin position="302"/>
        <end position="331"/>
    </location>
</feature>
<feature type="region of interest" description="Disordered" evidence="1">
    <location>
        <begin position="506"/>
        <end position="557"/>
    </location>
</feature>
<evidence type="ECO:0000256" key="1">
    <source>
        <dbReference type="SAM" id="MobiDB-lite"/>
    </source>
</evidence>
<feature type="compositionally biased region" description="Basic and acidic residues" evidence="1">
    <location>
        <begin position="506"/>
        <end position="521"/>
    </location>
</feature>
<feature type="compositionally biased region" description="Acidic residues" evidence="1">
    <location>
        <begin position="527"/>
        <end position="545"/>
    </location>
</feature>
<dbReference type="GO" id="GO:0000492">
    <property type="term" value="P:box C/D snoRNP assembly"/>
    <property type="evidence" value="ECO:0007669"/>
    <property type="project" value="TreeGrafter"/>
</dbReference>
<sequence length="557" mass="60275">MHPFHPNAGQPHRPRPGDPGPHAPHPAAFPPAAFPPPPVPNLAAAAANPMAAAAAANPFLAMQLFGQAQQLQNLGFLAAAAFQQQQQQPQAPFFPGGGGFPPPNPNQFGGFHGQHAGFNGGGAFRPGGVGVAGPRPPPRPMMGAASGNNYNSGGGGRGMGAGYNSSGSSGGHGMGAGAPRPVLNGGGNDRNSGGGGKGGEVNHTKIKPDGISHFASENGERKNTTDQKTRFNPGRDCRDGRQFGPSGGRGRGRSFNQGRGRGNNNWRDAKSNFRSSDSPSPASGQRHNDNPASGGNRKRPPIIYDAKEVKQWLEARKKNYPTSANINKKLSVSQPDGEKKDEDAQTRRQELKEVLAKQKELGFELPELPPGYLSEHEDQGNGRRSNWKTQRRDCRFGNRADNKRSRYDRKDFQSKRPKVQNRTCDDGAMVKSREPTLLQKLLSSDIKRDRHRLLHTFKFMVLNNFFSDYPDKPLEFPSVKVNQIELESNVTEEDLDDLLNNEMTKESNFDLKENGDQKDSSSVDGESILDDNNGGDDDGEEDDDYGNASAESSDKDE</sequence>
<feature type="compositionally biased region" description="Polar residues" evidence="1">
    <location>
        <begin position="320"/>
        <end position="334"/>
    </location>
</feature>
<evidence type="ECO:0000259" key="2">
    <source>
        <dbReference type="Pfam" id="PF10453"/>
    </source>
</evidence>
<dbReference type="Gramene" id="LPERR01G30070.1">
    <property type="protein sequence ID" value="LPERR01G30070.1"/>
    <property type="gene ID" value="LPERR01G30070"/>
</dbReference>
<dbReference type="HOGENOM" id="CLU_032353_0_0_1"/>
<dbReference type="PANTHER" id="PTHR13309:SF0">
    <property type="entry name" value="FMR1-INTERACTING PROTEIN NUFIP1"/>
    <property type="match status" value="1"/>
</dbReference>
<feature type="compositionally biased region" description="Pro residues" evidence="1">
    <location>
        <begin position="17"/>
        <end position="34"/>
    </location>
</feature>
<feature type="compositionally biased region" description="Gly residues" evidence="1">
    <location>
        <begin position="184"/>
        <end position="199"/>
    </location>
</feature>
<accession>A0A0D9V721</accession>